<dbReference type="EMBL" id="JROM01000022">
    <property type="protein sequence ID" value="KHE74232.1"/>
    <property type="molecule type" value="Genomic_DNA"/>
</dbReference>
<comment type="caution">
    <text evidence="4">The sequence shown here is derived from an EMBL/GenBank/DDBJ whole genome shotgun (WGS) entry which is preliminary data.</text>
</comment>
<evidence type="ECO:0000313" key="4">
    <source>
        <dbReference type="EMBL" id="KHE74232.1"/>
    </source>
</evidence>
<evidence type="ECO:0000256" key="2">
    <source>
        <dbReference type="ARBA" id="ARBA00023140"/>
    </source>
</evidence>
<dbReference type="GO" id="GO:0004165">
    <property type="term" value="F:delta(3)-delta(2)-enoyl-CoA isomerase activity"/>
    <property type="evidence" value="ECO:0007669"/>
    <property type="project" value="UniProtKB-ARBA"/>
</dbReference>
<keyword evidence="2" id="KW-0576">Peroxisome</keyword>
<evidence type="ECO:0000313" key="5">
    <source>
        <dbReference type="Proteomes" id="UP000030664"/>
    </source>
</evidence>
<dbReference type="Proteomes" id="UP000030664">
    <property type="component" value="Unassembled WGS sequence"/>
</dbReference>
<evidence type="ECO:0000256" key="3">
    <source>
        <dbReference type="ARBA" id="ARBA00023235"/>
    </source>
</evidence>
<dbReference type="CDD" id="cd06558">
    <property type="entry name" value="crotonase-like"/>
    <property type="match status" value="1"/>
</dbReference>
<dbReference type="InterPro" id="IPR051053">
    <property type="entry name" value="ECH/Chromodomain_protein"/>
</dbReference>
<dbReference type="Pfam" id="PF00378">
    <property type="entry name" value="ECH_1"/>
    <property type="match status" value="1"/>
</dbReference>
<name>A0A0B0DDJ4_9MICC</name>
<dbReference type="PANTHER" id="PTHR43684">
    <property type="match status" value="1"/>
</dbReference>
<comment type="subcellular location">
    <subcellularLocation>
        <location evidence="1">Peroxisome</location>
    </subcellularLocation>
</comment>
<dbReference type="SUPFAM" id="SSF52096">
    <property type="entry name" value="ClpP/crotonase"/>
    <property type="match status" value="1"/>
</dbReference>
<reference evidence="4 5" key="1">
    <citation type="submission" date="2014-09" db="EMBL/GenBank/DDBJ databases">
        <title>High-quality draft genome sequence of Kocuria marina SO9-6, an actinobacterium isolated from a copper mine.</title>
        <authorList>
            <person name="Castro D.B."/>
            <person name="Pereira L.B."/>
            <person name="Silva M.V."/>
            <person name="Silva B.P."/>
            <person name="Zanardi B.R."/>
            <person name="Carlos C."/>
            <person name="Belgini D.R."/>
            <person name="Limache E.G."/>
            <person name="Lacerda G.V."/>
            <person name="Nery M.B."/>
            <person name="Gomes M.B."/>
            <person name="Souza S."/>
            <person name="Silva T.M."/>
            <person name="Rodrigues V.D."/>
            <person name="Paulino L.C."/>
            <person name="Vicentini R."/>
            <person name="Ferraz L.F."/>
            <person name="Ottoboni L.M."/>
        </authorList>
    </citation>
    <scope>NUCLEOTIDE SEQUENCE [LARGE SCALE GENOMIC DNA]</scope>
    <source>
        <strain evidence="4 5">SO9-6</strain>
    </source>
</reference>
<dbReference type="InterPro" id="IPR029045">
    <property type="entry name" value="ClpP/crotonase-like_dom_sf"/>
</dbReference>
<organism evidence="4 5">
    <name type="scientific">Kocuria marina</name>
    <dbReference type="NCBI Taxonomy" id="223184"/>
    <lineage>
        <taxon>Bacteria</taxon>
        <taxon>Bacillati</taxon>
        <taxon>Actinomycetota</taxon>
        <taxon>Actinomycetes</taxon>
        <taxon>Micrococcales</taxon>
        <taxon>Micrococcaceae</taxon>
        <taxon>Kocuria</taxon>
    </lineage>
</organism>
<dbReference type="InterPro" id="IPR001753">
    <property type="entry name" value="Enoyl-CoA_hydra/iso"/>
</dbReference>
<evidence type="ECO:0000256" key="1">
    <source>
        <dbReference type="ARBA" id="ARBA00004275"/>
    </source>
</evidence>
<dbReference type="Gene3D" id="3.90.226.10">
    <property type="entry name" value="2-enoyl-CoA Hydratase, Chain A, domain 1"/>
    <property type="match status" value="1"/>
</dbReference>
<sequence length="263" mass="27741">MSREDAVEHPDAIRVEQRTGVVRIVWDRAATGNAVDLDLARETLSALRWAEADPTVHVLTLTGSGRFFSAGGDVKRMAGRPAAERPGFLRELASAARDLALAMVRSRLLIIAGVNGTAAGAGLGLILNSDWALIREDATVLAAYAAIGLTPDTGVSYLLPRAVGHQRSVELTLGGRRLTGAKAVEWGIAAESVAAEEFTERLTEVEDRFVAGAVGSYGPTKQLLRRGAVAEYETHLAEEISEIAGRSGTPESAALVEGFAGRG</sequence>
<keyword evidence="3" id="KW-0413">Isomerase</keyword>
<dbReference type="RefSeq" id="WP_035964003.1">
    <property type="nucleotide sequence ID" value="NZ_JROM01000022.1"/>
</dbReference>
<proteinExistence type="predicted"/>
<protein>
    <submittedName>
        <fullName evidence="4">Enoyl-CoA hydratase</fullName>
    </submittedName>
</protein>
<dbReference type="eggNOG" id="COG1024">
    <property type="taxonomic scope" value="Bacteria"/>
</dbReference>
<dbReference type="AlphaFoldDB" id="A0A0B0DDJ4"/>
<gene>
    <name evidence="4" type="ORF">AS25_07520</name>
</gene>
<dbReference type="PANTHER" id="PTHR43684:SF1">
    <property type="entry name" value="ENOYL-COA DELTA ISOMERASE 2"/>
    <property type="match status" value="1"/>
</dbReference>
<dbReference type="STRING" id="223184.AS25_07520"/>
<accession>A0A0B0DDJ4</accession>